<gene>
    <name evidence="1" type="ORF">EJB06_07420</name>
</gene>
<dbReference type="EMBL" id="RXLQ01000003">
    <property type="protein sequence ID" value="RSZ60000.1"/>
    <property type="molecule type" value="Genomic_DNA"/>
</dbReference>
<sequence length="84" mass="9571">MSAEEMLEKLLARLAAQPAPLPVQIDAWDVEHIARYMKRSQNTIRREVVVQPSFPKAMRLPGAARGQALYKAREVVAWLERQTS</sequence>
<dbReference type="Proteomes" id="UP000278085">
    <property type="component" value="Unassembled WGS sequence"/>
</dbReference>
<organism evidence="1 2">
    <name type="scientific">Massilia atriviolacea</name>
    <dbReference type="NCBI Taxonomy" id="2495579"/>
    <lineage>
        <taxon>Bacteria</taxon>
        <taxon>Pseudomonadati</taxon>
        <taxon>Pseudomonadota</taxon>
        <taxon>Betaproteobacteria</taxon>
        <taxon>Burkholderiales</taxon>
        <taxon>Oxalobacteraceae</taxon>
        <taxon>Telluria group</taxon>
        <taxon>Massilia</taxon>
    </lineage>
</organism>
<accession>A0A430HR46</accession>
<protein>
    <recommendedName>
        <fullName evidence="3">DNA-binding protein</fullName>
    </recommendedName>
</protein>
<name>A0A430HR46_9BURK</name>
<evidence type="ECO:0000313" key="2">
    <source>
        <dbReference type="Proteomes" id="UP000278085"/>
    </source>
</evidence>
<evidence type="ECO:0000313" key="1">
    <source>
        <dbReference type="EMBL" id="RSZ60000.1"/>
    </source>
</evidence>
<keyword evidence="2" id="KW-1185">Reference proteome</keyword>
<dbReference type="OrthoDB" id="8595257at2"/>
<evidence type="ECO:0008006" key="3">
    <source>
        <dbReference type="Google" id="ProtNLM"/>
    </source>
</evidence>
<proteinExistence type="predicted"/>
<reference evidence="1 2" key="1">
    <citation type="submission" date="2018-12" db="EMBL/GenBank/DDBJ databases">
        <authorList>
            <person name="Yang E."/>
        </authorList>
    </citation>
    <scope>NUCLEOTIDE SEQUENCE [LARGE SCALE GENOMIC DNA]</scope>
    <source>
        <strain evidence="1 2">SOD</strain>
    </source>
</reference>
<dbReference type="AlphaFoldDB" id="A0A430HR46"/>
<comment type="caution">
    <text evidence="1">The sequence shown here is derived from an EMBL/GenBank/DDBJ whole genome shotgun (WGS) entry which is preliminary data.</text>
</comment>
<dbReference type="RefSeq" id="WP_126073360.1">
    <property type="nucleotide sequence ID" value="NZ_CP051166.1"/>
</dbReference>